<protein>
    <submittedName>
        <fullName evidence="2">Heterokaryon incompatibility protein-domain-containing protein</fullName>
    </submittedName>
</protein>
<dbReference type="PANTHER" id="PTHR33112:SF8">
    <property type="entry name" value="HETEROKARYON INCOMPATIBILITY DOMAIN-CONTAINING PROTEIN"/>
    <property type="match status" value="1"/>
</dbReference>
<evidence type="ECO:0000259" key="1">
    <source>
        <dbReference type="Pfam" id="PF06985"/>
    </source>
</evidence>
<evidence type="ECO:0000313" key="2">
    <source>
        <dbReference type="EMBL" id="KAE8389560.1"/>
    </source>
</evidence>
<dbReference type="PANTHER" id="PTHR33112">
    <property type="entry name" value="DOMAIN PROTEIN, PUTATIVE-RELATED"/>
    <property type="match status" value="1"/>
</dbReference>
<name>A0A5N7C620_PETAA</name>
<accession>A0A5N7C620</accession>
<dbReference type="OrthoDB" id="5125733at2759"/>
<gene>
    <name evidence="2" type="ORF">BDV23DRAFT_173012</name>
</gene>
<dbReference type="AlphaFoldDB" id="A0A5N7C620"/>
<feature type="domain" description="Heterokaryon incompatibility" evidence="1">
    <location>
        <begin position="141"/>
        <end position="294"/>
    </location>
</feature>
<dbReference type="Proteomes" id="UP000326877">
    <property type="component" value="Unassembled WGS sequence"/>
</dbReference>
<dbReference type="InterPro" id="IPR010730">
    <property type="entry name" value="HET"/>
</dbReference>
<dbReference type="Pfam" id="PF06985">
    <property type="entry name" value="HET"/>
    <property type="match status" value="1"/>
</dbReference>
<sequence length="678" mass="76791">MRSLCSRYGYLDFPMVMSLQICASLSNEDGGHKPRHNDKANVLLVVSTSSGFSWGLTLRAEIRVATGYGRTIAAAADGEQAFLVIDSWVNSCISEHHTHCKESPQPPRLPTRVVDVSSPELDVWTVCIRDDQNKEDHTGRYVALSHCWGKCLPFATTTENLEDRKREIRISDMSQVFQEAILITRRLGIRYLWIDTLCIVQNDRHDWQVEAGRMAAVYMDAFLVIGASKSSADDQGFLCPREHRASLSFVESPHAGPVSSLNLSLLPPVGERWTSGQDPVSPEPLQSRAWCLQERYLSQRILLYGARQLFWECRTLSQAEDGDVRLGNIHNLDRLRRTAAIERSVFGPRPNGDSEVNYRGWYEMIEEYTQRSISIQSDRLPALSGVANAMTQKSKDVYYAGLWKKGLIEGLLWSGTNRKEPLMKPTAYRAPSWSWVSVEGPVKFIVYHFIDRCRWKRAIADYEPLATFIDCDVEPDSPDLYGAVRGGYLRLNAPLLSIETICPTDHSSPFSEMLLPPLRNPVVDKLVKVDVGHDQFYLQAGFDLDSEPLLLQEQLFVLLLARLPDGNTGFSPFIDHRFGLLVKRTEKDNEVYERVGIIDSPILQKATYGGFWMIILCVLESLLRFLQRLSKSENRSSISNLTPRLFVPEKALTEEPEEEMPADPMPELEQYSVSITLV</sequence>
<dbReference type="EMBL" id="ML735264">
    <property type="protein sequence ID" value="KAE8389560.1"/>
    <property type="molecule type" value="Genomic_DNA"/>
</dbReference>
<proteinExistence type="predicted"/>
<organism evidence="2">
    <name type="scientific">Petromyces alliaceus</name>
    <name type="common">Aspergillus alliaceus</name>
    <dbReference type="NCBI Taxonomy" id="209559"/>
    <lineage>
        <taxon>Eukaryota</taxon>
        <taxon>Fungi</taxon>
        <taxon>Dikarya</taxon>
        <taxon>Ascomycota</taxon>
        <taxon>Pezizomycotina</taxon>
        <taxon>Eurotiomycetes</taxon>
        <taxon>Eurotiomycetidae</taxon>
        <taxon>Eurotiales</taxon>
        <taxon>Aspergillaceae</taxon>
        <taxon>Aspergillus</taxon>
        <taxon>Aspergillus subgen. Circumdati</taxon>
    </lineage>
</organism>
<reference evidence="2" key="1">
    <citation type="submission" date="2019-04" db="EMBL/GenBank/DDBJ databases">
        <title>Friends and foes A comparative genomics studyof 23 Aspergillus species from section Flavi.</title>
        <authorList>
            <consortium name="DOE Joint Genome Institute"/>
            <person name="Kjaerbolling I."/>
            <person name="Vesth T."/>
            <person name="Frisvad J.C."/>
            <person name="Nybo J.L."/>
            <person name="Theobald S."/>
            <person name="Kildgaard S."/>
            <person name="Isbrandt T."/>
            <person name="Kuo A."/>
            <person name="Sato A."/>
            <person name="Lyhne E.K."/>
            <person name="Kogle M.E."/>
            <person name="Wiebenga A."/>
            <person name="Kun R.S."/>
            <person name="Lubbers R.J."/>
            <person name="Makela M.R."/>
            <person name="Barry K."/>
            <person name="Chovatia M."/>
            <person name="Clum A."/>
            <person name="Daum C."/>
            <person name="Haridas S."/>
            <person name="He G."/>
            <person name="LaButti K."/>
            <person name="Lipzen A."/>
            <person name="Mondo S."/>
            <person name="Riley R."/>
            <person name="Salamov A."/>
            <person name="Simmons B.A."/>
            <person name="Magnuson J.K."/>
            <person name="Henrissat B."/>
            <person name="Mortensen U.H."/>
            <person name="Larsen T.O."/>
            <person name="Devries R.P."/>
            <person name="Grigoriev I.V."/>
            <person name="Machida M."/>
            <person name="Baker S.E."/>
            <person name="Andersen M.R."/>
        </authorList>
    </citation>
    <scope>NUCLEOTIDE SEQUENCE [LARGE SCALE GENOMIC DNA]</scope>
    <source>
        <strain evidence="2">IBT 14317</strain>
    </source>
</reference>